<organism evidence="3 4">
    <name type="scientific">Trypanosoma theileri</name>
    <dbReference type="NCBI Taxonomy" id="67003"/>
    <lineage>
        <taxon>Eukaryota</taxon>
        <taxon>Discoba</taxon>
        <taxon>Euglenozoa</taxon>
        <taxon>Kinetoplastea</taxon>
        <taxon>Metakinetoplastina</taxon>
        <taxon>Trypanosomatida</taxon>
        <taxon>Trypanosomatidae</taxon>
        <taxon>Trypanosoma</taxon>
    </lineage>
</organism>
<evidence type="ECO:0000313" key="3">
    <source>
        <dbReference type="EMBL" id="ORC89561.1"/>
    </source>
</evidence>
<sequence length="165" mass="19107">MQIQEIQNQMAQFYQEAQTQKQLEETQAQLANTQAKLAASHKQCKQMLEELRQMQNQHAVTQSQLAAVLDKLNDREPQSVPDAFHTTEEKDPPQKGRDLSSWAWRPEPAVPNTEERPKLSTRGIQELRQPTWSELCRPEEKIRTFEGMMEYLGETSPSQLIDAFQ</sequence>
<protein>
    <submittedName>
        <fullName evidence="3">Uncharacterized protein</fullName>
    </submittedName>
</protein>
<evidence type="ECO:0000256" key="2">
    <source>
        <dbReference type="SAM" id="MobiDB-lite"/>
    </source>
</evidence>
<keyword evidence="1" id="KW-0175">Coiled coil</keyword>
<evidence type="ECO:0000313" key="4">
    <source>
        <dbReference type="Proteomes" id="UP000192257"/>
    </source>
</evidence>
<keyword evidence="4" id="KW-1185">Reference proteome</keyword>
<dbReference type="GeneID" id="39985091"/>
<dbReference type="Proteomes" id="UP000192257">
    <property type="component" value="Unassembled WGS sequence"/>
</dbReference>
<reference evidence="3 4" key="1">
    <citation type="submission" date="2017-03" db="EMBL/GenBank/DDBJ databases">
        <title>An alternative strategy for trypanosome survival in the mammalian bloodstream revealed through genome and transcriptome analysis of the ubiquitous bovine parasite Trypanosoma (Megatrypanum) theileri.</title>
        <authorList>
            <person name="Kelly S."/>
            <person name="Ivens A."/>
            <person name="Mott A."/>
            <person name="O'Neill E."/>
            <person name="Emms D."/>
            <person name="Macleod O."/>
            <person name="Voorheis P."/>
            <person name="Matthews J."/>
            <person name="Matthews K."/>
            <person name="Carrington M."/>
        </authorList>
    </citation>
    <scope>NUCLEOTIDE SEQUENCE [LARGE SCALE GENOMIC DNA]</scope>
    <source>
        <strain evidence="3">Edinburgh</strain>
    </source>
</reference>
<evidence type="ECO:0000256" key="1">
    <source>
        <dbReference type="SAM" id="Coils"/>
    </source>
</evidence>
<feature type="coiled-coil region" evidence="1">
    <location>
        <begin position="3"/>
        <end position="64"/>
    </location>
</feature>
<dbReference type="AlphaFoldDB" id="A0A1X0NY84"/>
<dbReference type="VEuPathDB" id="TriTrypDB:TM35_000123360"/>
<accession>A0A1X0NY84</accession>
<dbReference type="EMBL" id="NBCO01000012">
    <property type="protein sequence ID" value="ORC89561.1"/>
    <property type="molecule type" value="Genomic_DNA"/>
</dbReference>
<feature type="region of interest" description="Disordered" evidence="2">
    <location>
        <begin position="68"/>
        <end position="132"/>
    </location>
</feature>
<name>A0A1X0NY84_9TRYP</name>
<dbReference type="RefSeq" id="XP_028883627.1">
    <property type="nucleotide sequence ID" value="XM_029025311.1"/>
</dbReference>
<gene>
    <name evidence="3" type="ORF">TM35_000123360</name>
</gene>
<proteinExistence type="predicted"/>
<feature type="compositionally biased region" description="Basic and acidic residues" evidence="2">
    <location>
        <begin position="85"/>
        <end position="98"/>
    </location>
</feature>
<comment type="caution">
    <text evidence="3">The sequence shown here is derived from an EMBL/GenBank/DDBJ whole genome shotgun (WGS) entry which is preliminary data.</text>
</comment>